<sequence>MAIRKQHDALSASFMVLSFATAALLIGMQITGERSRSVATNSSSRPATSSTVAQRTPPATQTSTAQKQSQSAAQPNSAQSGLDQILSASHPVALMRQSRLVVDLSERQVSLYQDGRLQVSYAIAVGREGWETPAGEFRVINMQENPAWQNPITGETFAEGIDNPLGSRWIGFWTDGTHQIGFHGTRQEEFIGQAVSHGCIRMREADIQSLYTQVAIGTPVIVQP</sequence>
<keyword evidence="3" id="KW-0328">Glycosyltransferase</keyword>
<dbReference type="Gene3D" id="2.40.440.10">
    <property type="entry name" value="L,D-transpeptidase catalytic domain-like"/>
    <property type="match status" value="1"/>
</dbReference>
<gene>
    <name evidence="12" type="ORF">HJG54_08155</name>
</gene>
<name>A0AA97AHK9_9CYAN</name>
<organism evidence="12">
    <name type="scientific">Leptolyngbya sp. NK1-12</name>
    <dbReference type="NCBI Taxonomy" id="2547451"/>
    <lineage>
        <taxon>Bacteria</taxon>
        <taxon>Bacillati</taxon>
        <taxon>Cyanobacteriota</taxon>
        <taxon>Cyanophyceae</taxon>
        <taxon>Leptolyngbyales</taxon>
        <taxon>Leptolyngbyaceae</taxon>
        <taxon>Leptolyngbya group</taxon>
        <taxon>Leptolyngbya</taxon>
    </lineage>
</organism>
<dbReference type="Pfam" id="PF03734">
    <property type="entry name" value="YkuD"/>
    <property type="match status" value="1"/>
</dbReference>
<keyword evidence="6 9" id="KW-0133">Cell shape</keyword>
<dbReference type="InterPro" id="IPR005490">
    <property type="entry name" value="LD_TPept_cat_dom"/>
</dbReference>
<dbReference type="GO" id="GO:0071972">
    <property type="term" value="F:peptidoglycan L,D-transpeptidase activity"/>
    <property type="evidence" value="ECO:0007669"/>
    <property type="project" value="TreeGrafter"/>
</dbReference>
<evidence type="ECO:0000256" key="6">
    <source>
        <dbReference type="ARBA" id="ARBA00022960"/>
    </source>
</evidence>
<dbReference type="EMBL" id="CP053586">
    <property type="protein sequence ID" value="WNZ22831.1"/>
    <property type="molecule type" value="Genomic_DNA"/>
</dbReference>
<evidence type="ECO:0000256" key="7">
    <source>
        <dbReference type="ARBA" id="ARBA00022984"/>
    </source>
</evidence>
<dbReference type="GO" id="GO:0071555">
    <property type="term" value="P:cell wall organization"/>
    <property type="evidence" value="ECO:0007669"/>
    <property type="project" value="UniProtKB-UniRule"/>
</dbReference>
<accession>A0AA97AHK9</accession>
<dbReference type="CDD" id="cd16913">
    <property type="entry name" value="YkuD_like"/>
    <property type="match status" value="1"/>
</dbReference>
<evidence type="ECO:0000256" key="10">
    <source>
        <dbReference type="SAM" id="MobiDB-lite"/>
    </source>
</evidence>
<dbReference type="GO" id="GO:0008360">
    <property type="term" value="P:regulation of cell shape"/>
    <property type="evidence" value="ECO:0007669"/>
    <property type="project" value="UniProtKB-UniRule"/>
</dbReference>
<dbReference type="PANTHER" id="PTHR30582">
    <property type="entry name" value="L,D-TRANSPEPTIDASE"/>
    <property type="match status" value="1"/>
</dbReference>
<evidence type="ECO:0000313" key="12">
    <source>
        <dbReference type="EMBL" id="WNZ22831.1"/>
    </source>
</evidence>
<dbReference type="GO" id="GO:0018104">
    <property type="term" value="P:peptidoglycan-protein cross-linking"/>
    <property type="evidence" value="ECO:0007669"/>
    <property type="project" value="TreeGrafter"/>
</dbReference>
<dbReference type="GO" id="GO:0005576">
    <property type="term" value="C:extracellular region"/>
    <property type="evidence" value="ECO:0007669"/>
    <property type="project" value="TreeGrafter"/>
</dbReference>
<dbReference type="PANTHER" id="PTHR30582:SF24">
    <property type="entry name" value="L,D-TRANSPEPTIDASE ERFK_SRFK-RELATED"/>
    <property type="match status" value="1"/>
</dbReference>
<feature type="domain" description="L,D-TPase catalytic" evidence="11">
    <location>
        <begin position="98"/>
        <end position="223"/>
    </location>
</feature>
<feature type="region of interest" description="Disordered" evidence="10">
    <location>
        <begin position="36"/>
        <end position="80"/>
    </location>
</feature>
<evidence type="ECO:0000256" key="4">
    <source>
        <dbReference type="ARBA" id="ARBA00022679"/>
    </source>
</evidence>
<evidence type="ECO:0000256" key="3">
    <source>
        <dbReference type="ARBA" id="ARBA00022676"/>
    </source>
</evidence>
<evidence type="ECO:0000256" key="2">
    <source>
        <dbReference type="ARBA" id="ARBA00005992"/>
    </source>
</evidence>
<dbReference type="InterPro" id="IPR038063">
    <property type="entry name" value="Transpep_catalytic_dom"/>
</dbReference>
<keyword evidence="8 9" id="KW-0961">Cell wall biogenesis/degradation</keyword>
<evidence type="ECO:0000256" key="5">
    <source>
        <dbReference type="ARBA" id="ARBA00022801"/>
    </source>
</evidence>
<keyword evidence="7 9" id="KW-0573">Peptidoglycan synthesis</keyword>
<protein>
    <submittedName>
        <fullName evidence="12">L,D-transpeptidase</fullName>
    </submittedName>
</protein>
<keyword evidence="5" id="KW-0378">Hydrolase</keyword>
<evidence type="ECO:0000256" key="1">
    <source>
        <dbReference type="ARBA" id="ARBA00004752"/>
    </source>
</evidence>
<dbReference type="PROSITE" id="PS52029">
    <property type="entry name" value="LD_TPASE"/>
    <property type="match status" value="1"/>
</dbReference>
<proteinExistence type="inferred from homology"/>
<keyword evidence="4" id="KW-0808">Transferase</keyword>
<feature type="compositionally biased region" description="Low complexity" evidence="10">
    <location>
        <begin position="53"/>
        <end position="80"/>
    </location>
</feature>
<dbReference type="GO" id="GO:0016757">
    <property type="term" value="F:glycosyltransferase activity"/>
    <property type="evidence" value="ECO:0007669"/>
    <property type="project" value="UniProtKB-KW"/>
</dbReference>
<evidence type="ECO:0000256" key="8">
    <source>
        <dbReference type="ARBA" id="ARBA00023316"/>
    </source>
</evidence>
<comment type="pathway">
    <text evidence="1 9">Cell wall biogenesis; peptidoglycan biosynthesis.</text>
</comment>
<dbReference type="InterPro" id="IPR050979">
    <property type="entry name" value="LD-transpeptidase"/>
</dbReference>
<feature type="active site" description="Proton donor/acceptor" evidence="9">
    <location>
        <position position="183"/>
    </location>
</feature>
<evidence type="ECO:0000259" key="11">
    <source>
        <dbReference type="PROSITE" id="PS52029"/>
    </source>
</evidence>
<feature type="compositionally biased region" description="Polar residues" evidence="10">
    <location>
        <begin position="37"/>
        <end position="52"/>
    </location>
</feature>
<reference evidence="12" key="1">
    <citation type="submission" date="2020-05" db="EMBL/GenBank/DDBJ databases">
        <authorList>
            <person name="Zhu T."/>
            <person name="Keshari N."/>
            <person name="Lu X."/>
        </authorList>
    </citation>
    <scope>NUCLEOTIDE SEQUENCE</scope>
    <source>
        <strain evidence="12">NK1-12</strain>
    </source>
</reference>
<evidence type="ECO:0000256" key="9">
    <source>
        <dbReference type="PROSITE-ProRule" id="PRU01373"/>
    </source>
</evidence>
<dbReference type="SUPFAM" id="SSF141523">
    <property type="entry name" value="L,D-transpeptidase catalytic domain-like"/>
    <property type="match status" value="1"/>
</dbReference>
<comment type="similarity">
    <text evidence="2">Belongs to the YkuD family.</text>
</comment>
<dbReference type="RefSeq" id="WP_316434375.1">
    <property type="nucleotide sequence ID" value="NZ_CP053586.1"/>
</dbReference>
<feature type="active site" description="Nucleophile" evidence="9">
    <location>
        <position position="199"/>
    </location>
</feature>
<dbReference type="AlphaFoldDB" id="A0AA97AHK9"/>